<dbReference type="GeneID" id="129325973"/>
<comment type="function">
    <text evidence="3">Exhibits palmitoyl protein thioesterase (S-depalmitoylation) activity in vitro and most likely plays a role in protein S-depalmitoylation.</text>
</comment>
<keyword evidence="15" id="KW-0732">Signal</keyword>
<dbReference type="InterPro" id="IPR026138">
    <property type="entry name" value="CLN5"/>
</dbReference>
<comment type="catalytic activity">
    <reaction evidence="13">
        <text>2 1-acyl-sn-glycero-3-phospho-(1'-sn-glycerol) = 1-acyl-sn-glycero-3-phospho-(3'-acyl-sn-1'-glycerol) + sn-glycero-3-phospho-(1'-sn-glycerol)</text>
        <dbReference type="Rhea" id="RHEA:77619"/>
        <dbReference type="ChEBI" id="CHEBI:64717"/>
        <dbReference type="ChEBI" id="CHEBI:64840"/>
        <dbReference type="ChEBI" id="CHEBI:232628"/>
    </reaction>
    <physiologicalReaction direction="left-to-right" evidence="13">
        <dbReference type="Rhea" id="RHEA:77620"/>
    </physiologicalReaction>
</comment>
<dbReference type="AlphaFoldDB" id="A0AA97J2P5"/>
<dbReference type="KEGG" id="emc:129325973"/>
<evidence type="ECO:0000256" key="7">
    <source>
        <dbReference type="ARBA" id="ARBA00044557"/>
    </source>
</evidence>
<dbReference type="CTD" id="1203"/>
<comment type="catalytic activity">
    <reaction evidence="14">
        <text>2 1-octadecanoyl-sn-glycero-3-phospho-(1'-sn-glycerol) = 1-octadecanoyl-sn-glycero-3-phospho-(3'-octadecanoyl-1'-sn-glycerol) + sn-glycero-3-phospho-(1'-sn-glycerol)</text>
        <dbReference type="Rhea" id="RHEA:77603"/>
        <dbReference type="ChEBI" id="CHEBI:64717"/>
        <dbReference type="ChEBI" id="CHEBI:72827"/>
        <dbReference type="ChEBI" id="CHEBI:232638"/>
    </reaction>
    <physiologicalReaction direction="left-to-right" evidence="14">
        <dbReference type="Rhea" id="RHEA:77604"/>
    </physiologicalReaction>
</comment>
<keyword evidence="16" id="KW-1185">Reference proteome</keyword>
<keyword evidence="2" id="KW-0325">Glycoprotein</keyword>
<dbReference type="GO" id="GO:0005765">
    <property type="term" value="C:lysosomal membrane"/>
    <property type="evidence" value="ECO:0007669"/>
    <property type="project" value="TreeGrafter"/>
</dbReference>
<evidence type="ECO:0000256" key="5">
    <source>
        <dbReference type="ARBA" id="ARBA00044547"/>
    </source>
</evidence>
<feature type="signal peptide" evidence="15">
    <location>
        <begin position="1"/>
        <end position="26"/>
    </location>
</feature>
<comment type="function">
    <text evidence="8">Catalyzes the synthesis of bis(monoacylglycero)phosphate (BMP) via transacylation of 2 molecules of lysophosphatidylglycerol (LPG). BMP also known as lysobisphosphatidic acid plays a key role in the formation of intraluminal vesicles and in maintaining intracellular cholesterol homeostasis. Can use only LPG as the exclusive lysophospholipid acyl donor for base exchange and displays BMP synthase activity towards various LPGs (LPG 14:0, LPG 16:0, LPG 18:0, LPG 18:1) with a higher preference for longer chain lengths. Plays a role in influencing the retrograde trafficking of lysosomal sorting receptors SORT1 and IGF2R from the endosomes to the trans-Golgi network by controlling the recruitment of retromer complex to the endosomal membrane. Regulates the localization and activation of RAB7A which is required to recruit the retromer complex to the endosomal membrane.</text>
</comment>
<evidence type="ECO:0000256" key="14">
    <source>
        <dbReference type="ARBA" id="ARBA00051789"/>
    </source>
</evidence>
<protein>
    <recommendedName>
        <fullName evidence="4">Bis(monoacylglycero)phosphate synthase CLN5</fullName>
    </recommendedName>
    <alternativeName>
        <fullName evidence="5">Ceroid-lipofuscinosis neuronal protein 5</fullName>
    </alternativeName>
    <alternativeName>
        <fullName evidence="7">Palmitoyl protein thioesterase CLN5</fullName>
    </alternativeName>
    <alternativeName>
        <fullName evidence="6">S-depalmitoylase CLN5</fullName>
    </alternativeName>
</protein>
<evidence type="ECO:0000256" key="9">
    <source>
        <dbReference type="ARBA" id="ARBA00047409"/>
    </source>
</evidence>
<dbReference type="Pfam" id="PF15014">
    <property type="entry name" value="CLN5"/>
    <property type="match status" value="1"/>
</dbReference>
<evidence type="ECO:0000313" key="17">
    <source>
        <dbReference type="RefSeq" id="XP_054829976.1"/>
    </source>
</evidence>
<sequence length="350" mass="40830">MGASGAVWQPWRLLLLWPALLGFAAGCPQQLRWPVPYRRFDDRPPTDPYCQARYTFCPTGSAIPIMSDKDVLEVYRLQAPVWEFKYGDLLGHLRIMHDAVGFTSSLTGRNYTMEWYELFQLGNCTFPHLRPDRLAPFWCNQGAACFYEGINDAHWKENGSLVLVTTISGAMFNQMAKWVKYDNRTGIYYETWMVKESPEEQARVWFEAYECSKFVLRMYQKLADLGAVFKKIQTNYTTLTLFSGEPICLGNETSIFGPQGSNKTLAMAIRDFYSPFKPYHSFKEFFINFWRIFNEVILKHEFYFFYNLEYWFLPLKYPYVKIAYEEIPLPGSSTSRLNPSQRTSANATLL</sequence>
<dbReference type="Proteomes" id="UP001190640">
    <property type="component" value="Chromosome 3"/>
</dbReference>
<evidence type="ECO:0000256" key="13">
    <source>
        <dbReference type="ARBA" id="ARBA00051553"/>
    </source>
</evidence>
<dbReference type="GO" id="GO:0007040">
    <property type="term" value="P:lysosome organization"/>
    <property type="evidence" value="ECO:0007669"/>
    <property type="project" value="TreeGrafter"/>
</dbReference>
<organism evidence="16 17">
    <name type="scientific">Eublepharis macularius</name>
    <name type="common">Leopard gecko</name>
    <name type="synonym">Cyrtodactylus macularius</name>
    <dbReference type="NCBI Taxonomy" id="481883"/>
    <lineage>
        <taxon>Eukaryota</taxon>
        <taxon>Metazoa</taxon>
        <taxon>Chordata</taxon>
        <taxon>Craniata</taxon>
        <taxon>Vertebrata</taxon>
        <taxon>Euteleostomi</taxon>
        <taxon>Lepidosauria</taxon>
        <taxon>Squamata</taxon>
        <taxon>Bifurcata</taxon>
        <taxon>Gekkota</taxon>
        <taxon>Eublepharidae</taxon>
        <taxon>Eublepharinae</taxon>
        <taxon>Eublepharis</taxon>
    </lineage>
</organism>
<comment type="catalytic activity">
    <reaction evidence="9">
        <text>S-hexadecanoyl-L-cysteinyl-[protein] + H2O = L-cysteinyl-[protein] + hexadecanoate + H(+)</text>
        <dbReference type="Rhea" id="RHEA:19233"/>
        <dbReference type="Rhea" id="RHEA-COMP:10131"/>
        <dbReference type="Rhea" id="RHEA-COMP:11032"/>
        <dbReference type="ChEBI" id="CHEBI:7896"/>
        <dbReference type="ChEBI" id="CHEBI:15377"/>
        <dbReference type="ChEBI" id="CHEBI:15378"/>
        <dbReference type="ChEBI" id="CHEBI:29950"/>
        <dbReference type="ChEBI" id="CHEBI:74151"/>
        <dbReference type="EC" id="3.1.2.22"/>
    </reaction>
    <physiologicalReaction direction="left-to-right" evidence="9">
        <dbReference type="Rhea" id="RHEA:19234"/>
    </physiologicalReaction>
</comment>
<evidence type="ECO:0000256" key="6">
    <source>
        <dbReference type="ARBA" id="ARBA00044556"/>
    </source>
</evidence>
<comment type="catalytic activity">
    <reaction evidence="10">
        <text>2 1-tetradecanoyl-sn-glycero-3-phospho-(1'-sn-glycerol) = 1-tetradecanoyl-sn-glycero-3-phospho-(3'-tetradecanoyl-1'-sn-glycerol) + sn-glycero-3-phospho-(1'-sn-glycerol)</text>
        <dbReference type="Rhea" id="RHEA:77611"/>
        <dbReference type="ChEBI" id="CHEBI:64717"/>
        <dbReference type="ChEBI" id="CHEBI:72826"/>
        <dbReference type="ChEBI" id="CHEBI:232640"/>
    </reaction>
    <physiologicalReaction direction="left-to-right" evidence="10">
        <dbReference type="Rhea" id="RHEA:77612"/>
    </physiologicalReaction>
</comment>
<evidence type="ECO:0000256" key="8">
    <source>
        <dbReference type="ARBA" id="ARBA00045492"/>
    </source>
</evidence>
<dbReference type="RefSeq" id="XP_054829976.1">
    <property type="nucleotide sequence ID" value="XM_054974001.1"/>
</dbReference>
<reference evidence="17" key="1">
    <citation type="submission" date="2025-08" db="UniProtKB">
        <authorList>
            <consortium name="RefSeq"/>
        </authorList>
    </citation>
    <scope>IDENTIFICATION</scope>
    <source>
        <tissue evidence="17">Blood</tissue>
    </source>
</reference>
<proteinExistence type="inferred from homology"/>
<comment type="similarity">
    <text evidence="1">Belongs to the CLN5 family.</text>
</comment>
<name>A0AA97J2P5_EUBMA</name>
<accession>A0AA97J2P5</accession>
<comment type="catalytic activity">
    <reaction evidence="12">
        <text>2 1-hexadecanoyl-sn-glycero-3-phospho-(1'-sn-glycerol) = 1-hexadecanoyl-sn-glycero-3-phospho-(3'-hexadecanoyl-1'-sn-glycerol) + sn-glycero-3-phospho-(1'-sn-glycerol)</text>
        <dbReference type="Rhea" id="RHEA:77607"/>
        <dbReference type="ChEBI" id="CHEBI:64717"/>
        <dbReference type="ChEBI" id="CHEBI:75158"/>
        <dbReference type="ChEBI" id="CHEBI:232639"/>
    </reaction>
    <physiologicalReaction direction="left-to-right" evidence="12">
        <dbReference type="Rhea" id="RHEA:77608"/>
    </physiologicalReaction>
</comment>
<evidence type="ECO:0000256" key="3">
    <source>
        <dbReference type="ARBA" id="ARBA00044494"/>
    </source>
</evidence>
<feature type="chain" id="PRO_5041673409" description="Bis(monoacylglycero)phosphate synthase CLN5" evidence="15">
    <location>
        <begin position="27"/>
        <end position="350"/>
    </location>
</feature>
<gene>
    <name evidence="17" type="primary">CLN5</name>
</gene>
<dbReference type="GO" id="GO:0008474">
    <property type="term" value="F:palmitoyl-(protein) hydrolase activity"/>
    <property type="evidence" value="ECO:0007669"/>
    <property type="project" value="UniProtKB-EC"/>
</dbReference>
<evidence type="ECO:0000256" key="10">
    <source>
        <dbReference type="ARBA" id="ARBA00050455"/>
    </source>
</evidence>
<evidence type="ECO:0000256" key="12">
    <source>
        <dbReference type="ARBA" id="ARBA00051183"/>
    </source>
</evidence>
<evidence type="ECO:0000256" key="15">
    <source>
        <dbReference type="SAM" id="SignalP"/>
    </source>
</evidence>
<evidence type="ECO:0000256" key="4">
    <source>
        <dbReference type="ARBA" id="ARBA00044532"/>
    </source>
</evidence>
<evidence type="ECO:0000256" key="1">
    <source>
        <dbReference type="ARBA" id="ARBA00007028"/>
    </source>
</evidence>
<evidence type="ECO:0000256" key="11">
    <source>
        <dbReference type="ARBA" id="ARBA00051022"/>
    </source>
</evidence>
<evidence type="ECO:0000313" key="16">
    <source>
        <dbReference type="Proteomes" id="UP001190640"/>
    </source>
</evidence>
<comment type="catalytic activity">
    <reaction evidence="11">
        <text>2 1-(9Z-octadecenoyl)-sn-glycero-3-phospho-(1'-sn-glycerol) = 1-(9Z-octadecenoyl)-sn-glycero-3-phospho-(3'-(9Z-octadecenoyl)-1'-sn-glycerol) + sn-glycero-3-phospho-(1'-sn-glycerol)</text>
        <dbReference type="Rhea" id="RHEA:77599"/>
        <dbReference type="ChEBI" id="CHEBI:64717"/>
        <dbReference type="ChEBI" id="CHEBI:72828"/>
        <dbReference type="ChEBI" id="CHEBI:232637"/>
    </reaction>
    <physiologicalReaction direction="left-to-right" evidence="11">
        <dbReference type="Rhea" id="RHEA:77600"/>
    </physiologicalReaction>
</comment>
<dbReference type="PANTHER" id="PTHR15380:SF2">
    <property type="entry name" value="CEROID-LIPOFUSCINOSIS NEURONAL PROTEIN 5"/>
    <property type="match status" value="1"/>
</dbReference>
<dbReference type="PANTHER" id="PTHR15380">
    <property type="entry name" value="CEROID-LIPOFUSCINOSIS, NEURONAL 5"/>
    <property type="match status" value="1"/>
</dbReference>
<evidence type="ECO:0000256" key="2">
    <source>
        <dbReference type="ARBA" id="ARBA00023180"/>
    </source>
</evidence>
<dbReference type="GO" id="GO:0016798">
    <property type="term" value="F:hydrolase activity, acting on glycosyl bonds"/>
    <property type="evidence" value="ECO:0007669"/>
    <property type="project" value="TreeGrafter"/>
</dbReference>